<keyword evidence="15" id="KW-1185">Reference proteome</keyword>
<evidence type="ECO:0000256" key="7">
    <source>
        <dbReference type="ARBA" id="ARBA00022840"/>
    </source>
</evidence>
<dbReference type="InterPro" id="IPR001245">
    <property type="entry name" value="Ser-Thr/Tyr_kinase_cat_dom"/>
</dbReference>
<dbReference type="InterPro" id="IPR021820">
    <property type="entry name" value="S-locus_recpt_kinase_C"/>
</dbReference>
<proteinExistence type="predicted"/>
<evidence type="ECO:0000256" key="8">
    <source>
        <dbReference type="ARBA" id="ARBA00023157"/>
    </source>
</evidence>
<evidence type="ECO:0000313" key="14">
    <source>
        <dbReference type="EMBL" id="KAG6776919.1"/>
    </source>
</evidence>
<keyword evidence="6" id="KW-0418">Kinase</keyword>
<dbReference type="InterPro" id="IPR000719">
    <property type="entry name" value="Prot_kinase_dom"/>
</dbReference>
<keyword evidence="8" id="KW-1015">Disulfide bond</keyword>
<dbReference type="GO" id="GO:0005886">
    <property type="term" value="C:plasma membrane"/>
    <property type="evidence" value="ECO:0007669"/>
    <property type="project" value="TreeGrafter"/>
</dbReference>
<dbReference type="SMART" id="SM00220">
    <property type="entry name" value="S_TKc"/>
    <property type="match status" value="1"/>
</dbReference>
<organism evidence="14 15">
    <name type="scientific">Populus tomentosa</name>
    <name type="common">Chinese white poplar</name>
    <dbReference type="NCBI Taxonomy" id="118781"/>
    <lineage>
        <taxon>Eukaryota</taxon>
        <taxon>Viridiplantae</taxon>
        <taxon>Streptophyta</taxon>
        <taxon>Embryophyta</taxon>
        <taxon>Tracheophyta</taxon>
        <taxon>Spermatophyta</taxon>
        <taxon>Magnoliopsida</taxon>
        <taxon>eudicotyledons</taxon>
        <taxon>Gunneridae</taxon>
        <taxon>Pentapetalae</taxon>
        <taxon>rosids</taxon>
        <taxon>fabids</taxon>
        <taxon>Malpighiales</taxon>
        <taxon>Salicaceae</taxon>
        <taxon>Saliceae</taxon>
        <taxon>Populus</taxon>
    </lineage>
</organism>
<gene>
    <name evidence="14" type="ORF">POTOM_016710</name>
</gene>
<evidence type="ECO:0000256" key="10">
    <source>
        <dbReference type="ARBA" id="ARBA00047899"/>
    </source>
</evidence>
<sequence>MLMTARDRKRRNEFPLSTSRSNCSRDVPIKEFEEGTTSSDLPLFDLSVIAAATNNFSDANKLGEGGFGSVILGCCIQGREKMLIYEYLPNKSLDSFIFNEPRRSQLDWSTRHNIICGIARGILYLHQDSRLRIIHRDLKANNVLLDASMNPKISDFGMARIFGVDQIEANTNRVVGTYGYMSPEYAMQGLFSVKSDVYSFGVLLLEVITGRKNSHFYDESNSSNLVGYVWDLWREGKALELVDTLMGDSYPEDQVLRCIQIGLLCVQESAMDRPSMSNVVFMLSNDTTLPSPKQPAFILKTSYNSGDPSTSEGSHSINEVTITMLGPR</sequence>
<evidence type="ECO:0000256" key="6">
    <source>
        <dbReference type="ARBA" id="ARBA00022777"/>
    </source>
</evidence>
<evidence type="ECO:0000256" key="4">
    <source>
        <dbReference type="ARBA" id="ARBA00022729"/>
    </source>
</evidence>
<keyword evidence="9" id="KW-0325">Glycoprotein</keyword>
<dbReference type="GO" id="GO:0005524">
    <property type="term" value="F:ATP binding"/>
    <property type="evidence" value="ECO:0007669"/>
    <property type="project" value="UniProtKB-KW"/>
</dbReference>
<evidence type="ECO:0000259" key="13">
    <source>
        <dbReference type="PROSITE" id="PS50011"/>
    </source>
</evidence>
<dbReference type="PANTHER" id="PTHR27002">
    <property type="entry name" value="RECEPTOR-LIKE SERINE/THREONINE-PROTEIN KINASE SD1-8"/>
    <property type="match status" value="1"/>
</dbReference>
<evidence type="ECO:0000256" key="5">
    <source>
        <dbReference type="ARBA" id="ARBA00022741"/>
    </source>
</evidence>
<evidence type="ECO:0000256" key="12">
    <source>
        <dbReference type="SAM" id="MobiDB-lite"/>
    </source>
</evidence>
<accession>A0A8X8D3I6</accession>
<dbReference type="AlphaFoldDB" id="A0A8X8D3I6"/>
<dbReference type="InterPro" id="IPR008271">
    <property type="entry name" value="Ser/Thr_kinase_AS"/>
</dbReference>
<comment type="catalytic activity">
    <reaction evidence="10">
        <text>L-threonyl-[protein] + ATP = O-phospho-L-threonyl-[protein] + ADP + H(+)</text>
        <dbReference type="Rhea" id="RHEA:46608"/>
        <dbReference type="Rhea" id="RHEA-COMP:11060"/>
        <dbReference type="Rhea" id="RHEA-COMP:11605"/>
        <dbReference type="ChEBI" id="CHEBI:15378"/>
        <dbReference type="ChEBI" id="CHEBI:30013"/>
        <dbReference type="ChEBI" id="CHEBI:30616"/>
        <dbReference type="ChEBI" id="CHEBI:61977"/>
        <dbReference type="ChEBI" id="CHEBI:456216"/>
        <dbReference type="EC" id="2.7.11.1"/>
    </reaction>
</comment>
<dbReference type="EC" id="2.7.11.1" evidence="1"/>
<dbReference type="OrthoDB" id="1933550at2759"/>
<dbReference type="FunFam" id="1.10.510.10:FF:000060">
    <property type="entry name" value="G-type lectin S-receptor-like serine/threonine-protein kinase"/>
    <property type="match status" value="1"/>
</dbReference>
<keyword evidence="4" id="KW-0732">Signal</keyword>
<feature type="domain" description="Protein kinase" evidence="13">
    <location>
        <begin position="1"/>
        <end position="297"/>
    </location>
</feature>
<evidence type="ECO:0000256" key="2">
    <source>
        <dbReference type="ARBA" id="ARBA00022527"/>
    </source>
</evidence>
<dbReference type="EMBL" id="JAAWWB010000008">
    <property type="protein sequence ID" value="KAG6776919.1"/>
    <property type="molecule type" value="Genomic_DNA"/>
</dbReference>
<evidence type="ECO:0000256" key="9">
    <source>
        <dbReference type="ARBA" id="ARBA00023180"/>
    </source>
</evidence>
<evidence type="ECO:0000256" key="11">
    <source>
        <dbReference type="ARBA" id="ARBA00048679"/>
    </source>
</evidence>
<feature type="region of interest" description="Disordered" evidence="12">
    <location>
        <begin position="1"/>
        <end position="22"/>
    </location>
</feature>
<reference evidence="14" key="1">
    <citation type="journal article" date="2020" name="bioRxiv">
        <title>Hybrid origin of Populus tomentosa Carr. identified through genome sequencing and phylogenomic analysis.</title>
        <authorList>
            <person name="An X."/>
            <person name="Gao K."/>
            <person name="Chen Z."/>
            <person name="Li J."/>
            <person name="Yang X."/>
            <person name="Yang X."/>
            <person name="Zhou J."/>
            <person name="Guo T."/>
            <person name="Zhao T."/>
            <person name="Huang S."/>
            <person name="Miao D."/>
            <person name="Khan W.U."/>
            <person name="Rao P."/>
            <person name="Ye M."/>
            <person name="Lei B."/>
            <person name="Liao W."/>
            <person name="Wang J."/>
            <person name="Ji L."/>
            <person name="Li Y."/>
            <person name="Guo B."/>
            <person name="Mustafa N.S."/>
            <person name="Li S."/>
            <person name="Yun Q."/>
            <person name="Keller S.R."/>
            <person name="Mao J."/>
            <person name="Zhang R."/>
            <person name="Strauss S.H."/>
        </authorList>
    </citation>
    <scope>NUCLEOTIDE SEQUENCE</scope>
    <source>
        <strain evidence="14">GM15</strain>
        <tissue evidence="14">Leaf</tissue>
    </source>
</reference>
<keyword evidence="3" id="KW-0808">Transferase</keyword>
<dbReference type="Pfam" id="PF07714">
    <property type="entry name" value="PK_Tyr_Ser-Thr"/>
    <property type="match status" value="1"/>
</dbReference>
<evidence type="ECO:0000313" key="15">
    <source>
        <dbReference type="Proteomes" id="UP000886885"/>
    </source>
</evidence>
<dbReference type="PANTHER" id="PTHR27002:SF1095">
    <property type="entry name" value="G-TYPE LECTIN S-RECEPTOR-LIKE SERINE_THREONINE-PROTEIN KINASE RKS1"/>
    <property type="match status" value="1"/>
</dbReference>
<name>A0A8X8D3I6_POPTO</name>
<keyword evidence="5" id="KW-0547">Nucleotide-binding</keyword>
<dbReference type="Pfam" id="PF11883">
    <property type="entry name" value="DUF3403"/>
    <property type="match status" value="1"/>
</dbReference>
<comment type="caution">
    <text evidence="14">The sequence shown here is derived from an EMBL/GenBank/DDBJ whole genome shotgun (WGS) entry which is preliminary data.</text>
</comment>
<comment type="catalytic activity">
    <reaction evidence="11">
        <text>L-seryl-[protein] + ATP = O-phospho-L-seryl-[protein] + ADP + H(+)</text>
        <dbReference type="Rhea" id="RHEA:17989"/>
        <dbReference type="Rhea" id="RHEA-COMP:9863"/>
        <dbReference type="Rhea" id="RHEA-COMP:11604"/>
        <dbReference type="ChEBI" id="CHEBI:15378"/>
        <dbReference type="ChEBI" id="CHEBI:29999"/>
        <dbReference type="ChEBI" id="CHEBI:30616"/>
        <dbReference type="ChEBI" id="CHEBI:83421"/>
        <dbReference type="ChEBI" id="CHEBI:456216"/>
        <dbReference type="EC" id="2.7.11.1"/>
    </reaction>
</comment>
<dbReference type="PROSITE" id="PS00108">
    <property type="entry name" value="PROTEIN_KINASE_ST"/>
    <property type="match status" value="1"/>
</dbReference>
<evidence type="ECO:0000256" key="1">
    <source>
        <dbReference type="ARBA" id="ARBA00012513"/>
    </source>
</evidence>
<dbReference type="GO" id="GO:0004674">
    <property type="term" value="F:protein serine/threonine kinase activity"/>
    <property type="evidence" value="ECO:0007669"/>
    <property type="project" value="UniProtKB-KW"/>
</dbReference>
<keyword evidence="7" id="KW-0067">ATP-binding</keyword>
<keyword evidence="2" id="KW-0723">Serine/threonine-protein kinase</keyword>
<dbReference type="Proteomes" id="UP000886885">
    <property type="component" value="Chromosome 4D"/>
</dbReference>
<dbReference type="PROSITE" id="PS50011">
    <property type="entry name" value="PROTEIN_KINASE_DOM"/>
    <property type="match status" value="1"/>
</dbReference>
<evidence type="ECO:0000256" key="3">
    <source>
        <dbReference type="ARBA" id="ARBA00022679"/>
    </source>
</evidence>
<protein>
    <recommendedName>
        <fullName evidence="1">non-specific serine/threonine protein kinase</fullName>
        <ecNumber evidence="1">2.7.11.1</ecNumber>
    </recommendedName>
</protein>